<dbReference type="STRING" id="662755.CRES_2172"/>
<accession>F8E3J9</accession>
<proteinExistence type="inferred from homology"/>
<dbReference type="InterPro" id="IPR039425">
    <property type="entry name" value="RNA_pol_sigma-70-like"/>
</dbReference>
<dbReference type="Pfam" id="PF08281">
    <property type="entry name" value="Sigma70_r4_2"/>
    <property type="match status" value="1"/>
</dbReference>
<dbReference type="SUPFAM" id="SSF88659">
    <property type="entry name" value="Sigma3 and sigma4 domains of RNA polymerase sigma factors"/>
    <property type="match status" value="1"/>
</dbReference>
<dbReference type="InterPro" id="IPR013325">
    <property type="entry name" value="RNA_pol_sigma_r2"/>
</dbReference>
<dbReference type="InterPro" id="IPR013249">
    <property type="entry name" value="RNA_pol_sigma70_r4_t2"/>
</dbReference>
<evidence type="ECO:0000259" key="7">
    <source>
        <dbReference type="Pfam" id="PF08281"/>
    </source>
</evidence>
<dbReference type="RefSeq" id="WP_013889503.1">
    <property type="nucleotide sequence ID" value="NC_015673.1"/>
</dbReference>
<keyword evidence="3" id="KW-0731">Sigma factor</keyword>
<feature type="domain" description="RNA polymerase sigma-70 region 2" evidence="6">
    <location>
        <begin position="50"/>
        <end position="118"/>
    </location>
</feature>
<dbReference type="Gene3D" id="1.10.10.10">
    <property type="entry name" value="Winged helix-like DNA-binding domain superfamily/Winged helix DNA-binding domain"/>
    <property type="match status" value="1"/>
</dbReference>
<evidence type="ECO:0000256" key="5">
    <source>
        <dbReference type="ARBA" id="ARBA00023163"/>
    </source>
</evidence>
<dbReference type="Pfam" id="PF04542">
    <property type="entry name" value="Sigma70_r2"/>
    <property type="match status" value="1"/>
</dbReference>
<feature type="domain" description="RNA polymerase sigma factor 70 region 4 type 2" evidence="7">
    <location>
        <begin position="154"/>
        <end position="200"/>
    </location>
</feature>
<dbReference type="CDD" id="cd06171">
    <property type="entry name" value="Sigma70_r4"/>
    <property type="match status" value="1"/>
</dbReference>
<dbReference type="KEGG" id="crd:CRES_2172"/>
<evidence type="ECO:0000259" key="6">
    <source>
        <dbReference type="Pfam" id="PF04542"/>
    </source>
</evidence>
<dbReference type="InterPro" id="IPR014284">
    <property type="entry name" value="RNA_pol_sigma-70_dom"/>
</dbReference>
<evidence type="ECO:0000256" key="1">
    <source>
        <dbReference type="ARBA" id="ARBA00010641"/>
    </source>
</evidence>
<name>F8E3J9_CORRG</name>
<organism evidence="8 9">
    <name type="scientific">Corynebacterium resistens (strain DSM 45100 / JCM 12819 / GTC 2026 / SICGH 158)</name>
    <dbReference type="NCBI Taxonomy" id="662755"/>
    <lineage>
        <taxon>Bacteria</taxon>
        <taxon>Bacillati</taxon>
        <taxon>Actinomycetota</taxon>
        <taxon>Actinomycetes</taxon>
        <taxon>Mycobacteriales</taxon>
        <taxon>Corynebacteriaceae</taxon>
        <taxon>Corynebacterium</taxon>
    </lineage>
</organism>
<dbReference type="InterPro" id="IPR036388">
    <property type="entry name" value="WH-like_DNA-bd_sf"/>
</dbReference>
<dbReference type="Proteomes" id="UP000000492">
    <property type="component" value="Chromosome"/>
</dbReference>
<evidence type="ECO:0000256" key="2">
    <source>
        <dbReference type="ARBA" id="ARBA00023015"/>
    </source>
</evidence>
<dbReference type="EMBL" id="CP002857">
    <property type="protein sequence ID" value="AEI10525.1"/>
    <property type="molecule type" value="Genomic_DNA"/>
</dbReference>
<dbReference type="SUPFAM" id="SSF88946">
    <property type="entry name" value="Sigma2 domain of RNA polymerase sigma factors"/>
    <property type="match status" value="1"/>
</dbReference>
<dbReference type="NCBIfam" id="TIGR02937">
    <property type="entry name" value="sigma70-ECF"/>
    <property type="match status" value="1"/>
</dbReference>
<reference evidence="8 9" key="1">
    <citation type="journal article" date="2012" name="BMC Genomics">
        <title>Complete genome sequence, lifestyle, and multi-drug resistance of the human pathogen Corynebacterium resistens DSM 45100 isolated from blood samples of a leukemia patient.</title>
        <authorList>
            <person name="Schroder J."/>
            <person name="Maus I."/>
            <person name="Meyer K."/>
            <person name="Wordemann S."/>
            <person name="Blom J."/>
            <person name="Jaenicke S."/>
            <person name="Schneider J."/>
            <person name="Trost E."/>
            <person name="Tauch A."/>
        </authorList>
    </citation>
    <scope>NUCLEOTIDE SEQUENCE [LARGE SCALE GENOMIC DNA]</scope>
    <source>
        <strain evidence="9">DSM 45100 / JCM 12819 / CCUG 50093 / GTC 2026 / SICGH 158</strain>
    </source>
</reference>
<dbReference type="GO" id="GO:0016987">
    <property type="term" value="F:sigma factor activity"/>
    <property type="evidence" value="ECO:0007669"/>
    <property type="project" value="UniProtKB-KW"/>
</dbReference>
<sequence>MELCGVEKKKPAGKRSAKTLATASDEQLLRWHVERSAGESVCRGTAFRELVQRHHRKLWWAVRRVNIHDSHHMDVFQEGLLRIHRNAHQFRGDGSSVSTWMISIMYNCALTYVTKLRREASPQSVELEVTLREVPAKTVREDSTVERLDVYANLKKLDPKVRQVVALNYLEGLSEEATANRLGIPVGTVKSRKNRGKKQLQALLAADGGGEYALRLAG</sequence>
<gene>
    <name evidence="8" type="primary">sigM</name>
    <name evidence="8" type="ordered locus">CRES_2172</name>
</gene>
<dbReference type="AlphaFoldDB" id="F8E3J9"/>
<dbReference type="InterPro" id="IPR013324">
    <property type="entry name" value="RNA_pol_sigma_r3/r4-like"/>
</dbReference>
<keyword evidence="5" id="KW-0804">Transcription</keyword>
<dbReference type="GO" id="GO:0006352">
    <property type="term" value="P:DNA-templated transcription initiation"/>
    <property type="evidence" value="ECO:0007669"/>
    <property type="project" value="InterPro"/>
</dbReference>
<dbReference type="PANTHER" id="PTHR43133:SF8">
    <property type="entry name" value="RNA POLYMERASE SIGMA FACTOR HI_1459-RELATED"/>
    <property type="match status" value="1"/>
</dbReference>
<evidence type="ECO:0000256" key="3">
    <source>
        <dbReference type="ARBA" id="ARBA00023082"/>
    </source>
</evidence>
<dbReference type="HOGENOM" id="CLU_047691_9_1_11"/>
<dbReference type="Gene3D" id="1.10.1740.10">
    <property type="match status" value="1"/>
</dbReference>
<comment type="similarity">
    <text evidence="1">Belongs to the sigma-70 factor family. ECF subfamily.</text>
</comment>
<keyword evidence="2" id="KW-0805">Transcription regulation</keyword>
<keyword evidence="4" id="KW-0238">DNA-binding</keyword>
<dbReference type="InterPro" id="IPR007627">
    <property type="entry name" value="RNA_pol_sigma70_r2"/>
</dbReference>
<keyword evidence="9" id="KW-1185">Reference proteome</keyword>
<dbReference type="PANTHER" id="PTHR43133">
    <property type="entry name" value="RNA POLYMERASE ECF-TYPE SIGMA FACTO"/>
    <property type="match status" value="1"/>
</dbReference>
<evidence type="ECO:0000313" key="8">
    <source>
        <dbReference type="EMBL" id="AEI10525.1"/>
    </source>
</evidence>
<dbReference type="GO" id="GO:0003677">
    <property type="term" value="F:DNA binding"/>
    <property type="evidence" value="ECO:0007669"/>
    <property type="project" value="UniProtKB-KW"/>
</dbReference>
<evidence type="ECO:0000313" key="9">
    <source>
        <dbReference type="Proteomes" id="UP000000492"/>
    </source>
</evidence>
<protein>
    <submittedName>
        <fullName evidence="8">ECF-family sigma factor M</fullName>
    </submittedName>
</protein>
<dbReference type="eggNOG" id="COG1595">
    <property type="taxonomic scope" value="Bacteria"/>
</dbReference>
<evidence type="ECO:0000256" key="4">
    <source>
        <dbReference type="ARBA" id="ARBA00023125"/>
    </source>
</evidence>